<dbReference type="Gene3D" id="3.90.1720.10">
    <property type="entry name" value="endopeptidase domain like (from Nostoc punctiforme)"/>
    <property type="match status" value="1"/>
</dbReference>
<accession>A0AAU9JKB6</accession>
<organism evidence="2 3">
    <name type="scientific">Blepharisma stoltei</name>
    <dbReference type="NCBI Taxonomy" id="1481888"/>
    <lineage>
        <taxon>Eukaryota</taxon>
        <taxon>Sar</taxon>
        <taxon>Alveolata</taxon>
        <taxon>Ciliophora</taxon>
        <taxon>Postciliodesmatophora</taxon>
        <taxon>Heterotrichea</taxon>
        <taxon>Heterotrichida</taxon>
        <taxon>Blepharismidae</taxon>
        <taxon>Blepharisma</taxon>
    </lineage>
</organism>
<dbReference type="AlphaFoldDB" id="A0AAU9JKB6"/>
<reference evidence="2" key="1">
    <citation type="submission" date="2021-09" db="EMBL/GenBank/DDBJ databases">
        <authorList>
            <consortium name="AG Swart"/>
            <person name="Singh M."/>
            <person name="Singh A."/>
            <person name="Seah K."/>
            <person name="Emmerich C."/>
        </authorList>
    </citation>
    <scope>NUCLEOTIDE SEQUENCE</scope>
    <source>
        <strain evidence="2">ATCC30299</strain>
    </source>
</reference>
<sequence length="350" mass="40259">MNYSFLSTRETFELPEFNLSCGIEQSPTLSALVSSFRSYEDSELPHKEGWLKKKSPKVLKGWQSRYFVLSNKVLSYYSDENKENPLGLLNFDQISVKIIIKPKICPTNLLIMPLGSKRVFHLKSKYTAEISSWARALQVHIDDSLGKQEDLPNLSETTKFWKYNRVSQGVFLNDVSTGDILLFRSKLFASKLQRCATRSDYDHVAMILKYEDGEIGFLEATLQEGVNITLWDTYWMDNWHTLYKRIAYRNLEIERSETTLKKLENFLNGAIGKRFKISLGKLVHKYQYKEPGTEKHFFCSELIASTYKAMGLLPTHISSSSYWPGDFSAAHKLKLLKGSLGPEKVIDMSL</sequence>
<name>A0AAU9JKB6_9CILI</name>
<gene>
    <name evidence="2" type="ORF">BSTOLATCC_MIC38751</name>
</gene>
<dbReference type="Proteomes" id="UP001162131">
    <property type="component" value="Unassembled WGS sequence"/>
</dbReference>
<evidence type="ECO:0000313" key="2">
    <source>
        <dbReference type="EMBL" id="CAG9325498.1"/>
    </source>
</evidence>
<dbReference type="InterPro" id="IPR001849">
    <property type="entry name" value="PH_domain"/>
</dbReference>
<dbReference type="PANTHER" id="PTHR47112">
    <property type="entry name" value="PX DOMAIN-CONTAINING PROTEIN"/>
    <property type="match status" value="1"/>
</dbReference>
<dbReference type="SUPFAM" id="SSF50729">
    <property type="entry name" value="PH domain-like"/>
    <property type="match status" value="1"/>
</dbReference>
<dbReference type="Gene3D" id="2.30.29.30">
    <property type="entry name" value="Pleckstrin-homology domain (PH domain)/Phosphotyrosine-binding domain (PTB)"/>
    <property type="match status" value="1"/>
</dbReference>
<dbReference type="SUPFAM" id="SSF54001">
    <property type="entry name" value="Cysteine proteinases"/>
    <property type="match status" value="1"/>
</dbReference>
<dbReference type="PROSITE" id="PS50003">
    <property type="entry name" value="PH_DOMAIN"/>
    <property type="match status" value="1"/>
</dbReference>
<feature type="domain" description="PH" evidence="1">
    <location>
        <begin position="44"/>
        <end position="142"/>
    </location>
</feature>
<dbReference type="Pfam" id="PF00169">
    <property type="entry name" value="PH"/>
    <property type="match status" value="1"/>
</dbReference>
<proteinExistence type="predicted"/>
<comment type="caution">
    <text evidence="2">The sequence shown here is derived from an EMBL/GenBank/DDBJ whole genome shotgun (WGS) entry which is preliminary data.</text>
</comment>
<protein>
    <recommendedName>
        <fullName evidence="1">PH domain-containing protein</fullName>
    </recommendedName>
</protein>
<evidence type="ECO:0000313" key="3">
    <source>
        <dbReference type="Proteomes" id="UP001162131"/>
    </source>
</evidence>
<dbReference type="SMART" id="SM00233">
    <property type="entry name" value="PH"/>
    <property type="match status" value="1"/>
</dbReference>
<dbReference type="PANTHER" id="PTHR47112:SF1">
    <property type="entry name" value="PX DOMAIN-CONTAINING PROTEIN"/>
    <property type="match status" value="1"/>
</dbReference>
<dbReference type="InterPro" id="IPR011993">
    <property type="entry name" value="PH-like_dom_sf"/>
</dbReference>
<dbReference type="Pfam" id="PF05708">
    <property type="entry name" value="Peptidase_C92"/>
    <property type="match status" value="1"/>
</dbReference>
<evidence type="ECO:0000259" key="1">
    <source>
        <dbReference type="PROSITE" id="PS50003"/>
    </source>
</evidence>
<dbReference type="EMBL" id="CAJZBQ010000038">
    <property type="protein sequence ID" value="CAG9325498.1"/>
    <property type="molecule type" value="Genomic_DNA"/>
</dbReference>
<dbReference type="InterPro" id="IPR038765">
    <property type="entry name" value="Papain-like_cys_pep_sf"/>
</dbReference>
<keyword evidence="3" id="KW-1185">Reference proteome</keyword>
<dbReference type="InterPro" id="IPR024453">
    <property type="entry name" value="Peptidase_C92"/>
</dbReference>